<dbReference type="PANTHER" id="PTHR30532:SF21">
    <property type="entry name" value="SIDEROPHORE-BINDING LIPOPROTEIN YFIY-RELATED"/>
    <property type="match status" value="1"/>
</dbReference>
<dbReference type="FunFam" id="3.40.50.1980:FF:000003">
    <property type="entry name" value="Iron ABC transporter substrate-binding protein"/>
    <property type="match status" value="1"/>
</dbReference>
<dbReference type="GO" id="GO:0030288">
    <property type="term" value="C:outer membrane-bounded periplasmic space"/>
    <property type="evidence" value="ECO:0007669"/>
    <property type="project" value="TreeGrafter"/>
</dbReference>
<evidence type="ECO:0000313" key="9">
    <source>
        <dbReference type="EMBL" id="RAL21106.1"/>
    </source>
</evidence>
<reference evidence="9 10" key="1">
    <citation type="submission" date="2018-06" db="EMBL/GenBank/DDBJ databases">
        <title>Thermoflavimicrobium daqus sp. nov., a thermophilic microbe isolated from Moutai-flavour Daqu.</title>
        <authorList>
            <person name="Wang X."/>
            <person name="Zhou H."/>
        </authorList>
    </citation>
    <scope>NUCLEOTIDE SEQUENCE [LARGE SCALE GENOMIC DNA]</scope>
    <source>
        <strain evidence="9 10">FBKL4.011</strain>
    </source>
</reference>
<protein>
    <recommendedName>
        <fullName evidence="8">Fe/B12 periplasmic-binding domain-containing protein</fullName>
    </recommendedName>
</protein>
<evidence type="ECO:0000256" key="4">
    <source>
        <dbReference type="ARBA" id="ARBA00022729"/>
    </source>
</evidence>
<accession>A0A364K0S6</accession>
<organism evidence="9 10">
    <name type="scientific">Thermoflavimicrobium daqui</name>
    <dbReference type="NCBI Taxonomy" id="2137476"/>
    <lineage>
        <taxon>Bacteria</taxon>
        <taxon>Bacillati</taxon>
        <taxon>Bacillota</taxon>
        <taxon>Bacilli</taxon>
        <taxon>Bacillales</taxon>
        <taxon>Thermoactinomycetaceae</taxon>
        <taxon>Thermoflavimicrobium</taxon>
    </lineage>
</organism>
<dbReference type="PROSITE" id="PS51257">
    <property type="entry name" value="PROKAR_LIPOPROTEIN"/>
    <property type="match status" value="1"/>
</dbReference>
<name>A0A364K0S6_9BACL</name>
<dbReference type="AlphaFoldDB" id="A0A364K0S6"/>
<dbReference type="PROSITE" id="PS50983">
    <property type="entry name" value="FE_B12_PBP"/>
    <property type="match status" value="1"/>
</dbReference>
<evidence type="ECO:0000256" key="5">
    <source>
        <dbReference type="ARBA" id="ARBA00023139"/>
    </source>
</evidence>
<keyword evidence="4 7" id="KW-0732">Signal</keyword>
<evidence type="ECO:0000256" key="1">
    <source>
        <dbReference type="ARBA" id="ARBA00004193"/>
    </source>
</evidence>
<dbReference type="SUPFAM" id="SSF53807">
    <property type="entry name" value="Helical backbone' metal receptor"/>
    <property type="match status" value="1"/>
</dbReference>
<keyword evidence="10" id="KW-1185">Reference proteome</keyword>
<comment type="subcellular location">
    <subcellularLocation>
        <location evidence="1">Cell membrane</location>
        <topology evidence="1">Lipid-anchor</topology>
    </subcellularLocation>
</comment>
<keyword evidence="6" id="KW-0449">Lipoprotein</keyword>
<keyword evidence="5" id="KW-0564">Palmitate</keyword>
<comment type="similarity">
    <text evidence="2">Belongs to the bacterial solute-binding protein 8 family.</text>
</comment>
<evidence type="ECO:0000256" key="3">
    <source>
        <dbReference type="ARBA" id="ARBA00022448"/>
    </source>
</evidence>
<dbReference type="Gene3D" id="3.40.50.1980">
    <property type="entry name" value="Nitrogenase molybdenum iron protein domain"/>
    <property type="match status" value="2"/>
</dbReference>
<dbReference type="RefSeq" id="WP_113660354.1">
    <property type="nucleotide sequence ID" value="NZ_KZ845681.1"/>
</dbReference>
<dbReference type="InterPro" id="IPR002491">
    <property type="entry name" value="ABC_transptr_periplasmic_BD"/>
</dbReference>
<gene>
    <name evidence="9" type="ORF">DL897_17225</name>
</gene>
<feature type="signal peptide" evidence="7">
    <location>
        <begin position="1"/>
        <end position="27"/>
    </location>
</feature>
<dbReference type="GO" id="GO:0005886">
    <property type="term" value="C:plasma membrane"/>
    <property type="evidence" value="ECO:0007669"/>
    <property type="project" value="UniProtKB-SubCell"/>
</dbReference>
<dbReference type="InterPro" id="IPR051313">
    <property type="entry name" value="Bact_iron-sidero_bind"/>
</dbReference>
<dbReference type="OrthoDB" id="9793175at2"/>
<keyword evidence="3" id="KW-0813">Transport</keyword>
<dbReference type="PANTHER" id="PTHR30532">
    <property type="entry name" value="IRON III DICITRATE-BINDING PERIPLASMIC PROTEIN"/>
    <property type="match status" value="1"/>
</dbReference>
<evidence type="ECO:0000259" key="8">
    <source>
        <dbReference type="PROSITE" id="PS50983"/>
    </source>
</evidence>
<evidence type="ECO:0000256" key="6">
    <source>
        <dbReference type="ARBA" id="ARBA00023288"/>
    </source>
</evidence>
<dbReference type="GO" id="GO:1901678">
    <property type="term" value="P:iron coordination entity transport"/>
    <property type="evidence" value="ECO:0007669"/>
    <property type="project" value="UniProtKB-ARBA"/>
</dbReference>
<dbReference type="Pfam" id="PF01497">
    <property type="entry name" value="Peripla_BP_2"/>
    <property type="match status" value="1"/>
</dbReference>
<evidence type="ECO:0000256" key="7">
    <source>
        <dbReference type="SAM" id="SignalP"/>
    </source>
</evidence>
<evidence type="ECO:0000313" key="10">
    <source>
        <dbReference type="Proteomes" id="UP000251213"/>
    </source>
</evidence>
<feature type="domain" description="Fe/B12 periplasmic-binding" evidence="8">
    <location>
        <begin position="54"/>
        <end position="314"/>
    </location>
</feature>
<proteinExistence type="inferred from homology"/>
<dbReference type="EMBL" id="QJKK01000019">
    <property type="protein sequence ID" value="RAL21106.1"/>
    <property type="molecule type" value="Genomic_DNA"/>
</dbReference>
<feature type="chain" id="PRO_5016561260" description="Fe/B12 periplasmic-binding domain-containing protein" evidence="7">
    <location>
        <begin position="28"/>
        <end position="314"/>
    </location>
</feature>
<dbReference type="CDD" id="cd01146">
    <property type="entry name" value="FhuD"/>
    <property type="match status" value="1"/>
</dbReference>
<evidence type="ECO:0000256" key="2">
    <source>
        <dbReference type="ARBA" id="ARBA00008814"/>
    </source>
</evidence>
<dbReference type="Proteomes" id="UP000251213">
    <property type="component" value="Unassembled WGS sequence"/>
</dbReference>
<comment type="caution">
    <text evidence="9">The sequence shown here is derived from an EMBL/GenBank/DDBJ whole genome shotgun (WGS) entry which is preliminary data.</text>
</comment>
<reference evidence="9 10" key="2">
    <citation type="submission" date="2018-06" db="EMBL/GenBank/DDBJ databases">
        <authorList>
            <person name="Zhirakovskaya E."/>
        </authorList>
    </citation>
    <scope>NUCLEOTIDE SEQUENCE [LARGE SCALE GENOMIC DNA]</scope>
    <source>
        <strain evidence="9 10">FBKL4.011</strain>
    </source>
</reference>
<sequence length="314" mass="35261">MKSIHKRWTGFILFLSALLLFVGCAPAETAKPKGPTRSIQHSMGKTDVPTEPKRVVVLTNEGIEALLAVGVKPVGAVRAYQKDGTWYKHLEKDLTGVKDVGTEDQPNIEAITNLKPDLIIGNKVRQEKVYNELSSIAPTVFADKLGGDWQKNLPLYADAVNKKAEGEKVLKEFDQRVEDIKKKAGDKLKQKISLVRFVPGETRIYYKQSFPGSIIEQLGFARPEPQTKDSAIEKITKERLSEVDGDILFYFLYEAEPGASDLEKEWMSDPVWQKLNVVKNKKVHKVDDIIWTTAGGIKAAHLMLDDIEKYVINK</sequence>